<proteinExistence type="predicted"/>
<keyword evidence="2" id="KW-1185">Reference proteome</keyword>
<name>A0A4Y7SHB1_COPMI</name>
<protein>
    <submittedName>
        <fullName evidence="1">Uncharacterized protein</fullName>
    </submittedName>
</protein>
<gene>
    <name evidence="1" type="ORF">FA13DRAFT_1742516</name>
</gene>
<dbReference type="EMBL" id="QPFP01000127">
    <property type="protein sequence ID" value="TEB20984.1"/>
    <property type="molecule type" value="Genomic_DNA"/>
</dbReference>
<dbReference type="Proteomes" id="UP000298030">
    <property type="component" value="Unassembled WGS sequence"/>
</dbReference>
<dbReference type="InterPro" id="IPR032675">
    <property type="entry name" value="LRR_dom_sf"/>
</dbReference>
<reference evidence="1 2" key="1">
    <citation type="journal article" date="2019" name="Nat. Ecol. Evol.">
        <title>Megaphylogeny resolves global patterns of mushroom evolution.</title>
        <authorList>
            <person name="Varga T."/>
            <person name="Krizsan K."/>
            <person name="Foldi C."/>
            <person name="Dima B."/>
            <person name="Sanchez-Garcia M."/>
            <person name="Sanchez-Ramirez S."/>
            <person name="Szollosi G.J."/>
            <person name="Szarkandi J.G."/>
            <person name="Papp V."/>
            <person name="Albert L."/>
            <person name="Andreopoulos W."/>
            <person name="Angelini C."/>
            <person name="Antonin V."/>
            <person name="Barry K.W."/>
            <person name="Bougher N.L."/>
            <person name="Buchanan P."/>
            <person name="Buyck B."/>
            <person name="Bense V."/>
            <person name="Catcheside P."/>
            <person name="Chovatia M."/>
            <person name="Cooper J."/>
            <person name="Damon W."/>
            <person name="Desjardin D."/>
            <person name="Finy P."/>
            <person name="Geml J."/>
            <person name="Haridas S."/>
            <person name="Hughes K."/>
            <person name="Justo A."/>
            <person name="Karasinski D."/>
            <person name="Kautmanova I."/>
            <person name="Kiss B."/>
            <person name="Kocsube S."/>
            <person name="Kotiranta H."/>
            <person name="LaButti K.M."/>
            <person name="Lechner B.E."/>
            <person name="Liimatainen K."/>
            <person name="Lipzen A."/>
            <person name="Lukacs Z."/>
            <person name="Mihaltcheva S."/>
            <person name="Morgado L.N."/>
            <person name="Niskanen T."/>
            <person name="Noordeloos M.E."/>
            <person name="Ohm R.A."/>
            <person name="Ortiz-Santana B."/>
            <person name="Ovrebo C."/>
            <person name="Racz N."/>
            <person name="Riley R."/>
            <person name="Savchenko A."/>
            <person name="Shiryaev A."/>
            <person name="Soop K."/>
            <person name="Spirin V."/>
            <person name="Szebenyi C."/>
            <person name="Tomsovsky M."/>
            <person name="Tulloss R.E."/>
            <person name="Uehling J."/>
            <person name="Grigoriev I.V."/>
            <person name="Vagvolgyi C."/>
            <person name="Papp T."/>
            <person name="Martin F.M."/>
            <person name="Miettinen O."/>
            <person name="Hibbett D.S."/>
            <person name="Nagy L.G."/>
        </authorList>
    </citation>
    <scope>NUCLEOTIDE SEQUENCE [LARGE SCALE GENOMIC DNA]</scope>
    <source>
        <strain evidence="1 2">FP101781</strain>
    </source>
</reference>
<evidence type="ECO:0000313" key="2">
    <source>
        <dbReference type="Proteomes" id="UP000298030"/>
    </source>
</evidence>
<organism evidence="1 2">
    <name type="scientific">Coprinellus micaceus</name>
    <name type="common">Glistening ink-cap mushroom</name>
    <name type="synonym">Coprinus micaceus</name>
    <dbReference type="NCBI Taxonomy" id="71717"/>
    <lineage>
        <taxon>Eukaryota</taxon>
        <taxon>Fungi</taxon>
        <taxon>Dikarya</taxon>
        <taxon>Basidiomycota</taxon>
        <taxon>Agaricomycotina</taxon>
        <taxon>Agaricomycetes</taxon>
        <taxon>Agaricomycetidae</taxon>
        <taxon>Agaricales</taxon>
        <taxon>Agaricineae</taxon>
        <taxon>Psathyrellaceae</taxon>
        <taxon>Coprinellus</taxon>
    </lineage>
</organism>
<sequence length="575" mass="65219">MGALWALLPHIAIQSVPKDRELSWLDWLKLRLLRSGSSPLSFSLEIRRSVSEERSMFAASILSALTEHCQRWKEATILRIPPVLFPEFNSETYGKLLLLRKFELTFDHDRWVWDIPLDVTPEPIILDLSYAPLLTSVRIDTAKEMVCPFVPQLPLAQLEHFSASLYHPSTYHDLVEAPTPQLRSLRCYFRTPNPSLPTTTSTLPHLQVLHLTTYGADALSLPHILEHLVTPSLTEIAVACYDSLGDHTSDASAHMRLGEGVLSLIQRSNCRVRSLDLVSVRIPSSSALYRDFTSLLSQHLTYLTIYSDSLEELRRLIVYPPSTSSQNVFLPGLKVLAISTVEEQGNVNDDAAELLLDIIWSRTLRCQGQPTSFTSTVQTLKEVHFEHFPPSKMQLVLAQWESQNVAAAFANSPLRVPNLENAERLDGLATRATAGFFSCTVFDDPRKRCEEACAVLDEIEAVQLSTCSTLPLIRRNFPWVMKQWHTRLVNGRFAESFQSTVESIKQRMEGVLETWKPYFIEDVRTCPYRWELGYIPLAGGFGRLRCLCNTSLAEDGDTSWKYLMAHTWDHSYSLL</sequence>
<evidence type="ECO:0000313" key="1">
    <source>
        <dbReference type="EMBL" id="TEB20984.1"/>
    </source>
</evidence>
<dbReference type="Gene3D" id="3.80.10.10">
    <property type="entry name" value="Ribonuclease Inhibitor"/>
    <property type="match status" value="1"/>
</dbReference>
<accession>A0A4Y7SHB1</accession>
<comment type="caution">
    <text evidence="1">The sequence shown here is derived from an EMBL/GenBank/DDBJ whole genome shotgun (WGS) entry which is preliminary data.</text>
</comment>
<dbReference type="AlphaFoldDB" id="A0A4Y7SHB1"/>